<name>A0A7H1BJ97_9ACTN</name>
<dbReference type="Gene3D" id="3.40.50.300">
    <property type="entry name" value="P-loop containing nucleotide triphosphate hydrolases"/>
    <property type="match status" value="1"/>
</dbReference>
<dbReference type="AlphaFoldDB" id="A0A7H1BJ97"/>
<feature type="compositionally biased region" description="Polar residues" evidence="1">
    <location>
        <begin position="32"/>
        <end position="42"/>
    </location>
</feature>
<dbReference type="InterPro" id="IPR027417">
    <property type="entry name" value="P-loop_NTPase"/>
</dbReference>
<dbReference type="PANTHER" id="PTHR13696">
    <property type="entry name" value="P-LOOP CONTAINING NUCLEOSIDE TRIPHOSPHATE HYDROLASE"/>
    <property type="match status" value="1"/>
</dbReference>
<dbReference type="Pfam" id="PF13481">
    <property type="entry name" value="AAA_25"/>
    <property type="match status" value="1"/>
</dbReference>
<evidence type="ECO:0000313" key="3">
    <source>
        <dbReference type="Proteomes" id="UP000516428"/>
    </source>
</evidence>
<evidence type="ECO:0000256" key="1">
    <source>
        <dbReference type="SAM" id="MobiDB-lite"/>
    </source>
</evidence>
<keyword evidence="3" id="KW-1185">Reference proteome</keyword>
<organism evidence="2 3">
    <name type="scientific">Streptomyces xanthii</name>
    <dbReference type="NCBI Taxonomy" id="2768069"/>
    <lineage>
        <taxon>Bacteria</taxon>
        <taxon>Bacillati</taxon>
        <taxon>Actinomycetota</taxon>
        <taxon>Actinomycetes</taxon>
        <taxon>Kitasatosporales</taxon>
        <taxon>Streptomycetaceae</taxon>
        <taxon>Streptomyces</taxon>
    </lineage>
</organism>
<dbReference type="KEGG" id="sxn:IAG42_18365"/>
<dbReference type="CDD" id="cd02042">
    <property type="entry name" value="ParAB_family"/>
    <property type="match status" value="1"/>
</dbReference>
<reference evidence="2 3" key="1">
    <citation type="submission" date="2020-09" db="EMBL/GenBank/DDBJ databases">
        <title>A novel species.</title>
        <authorList>
            <person name="Gao J."/>
        </authorList>
    </citation>
    <scope>NUCLEOTIDE SEQUENCE [LARGE SCALE GENOMIC DNA]</scope>
    <source>
        <strain evidence="2 3">CRXT-Y-14</strain>
    </source>
</reference>
<dbReference type="PANTHER" id="PTHR13696:SF99">
    <property type="entry name" value="COBYRINIC ACID AC-DIAMIDE SYNTHASE"/>
    <property type="match status" value="1"/>
</dbReference>
<sequence>MRDQPRRTRSRQHTRSRPHARRVPAPKRTRTAKVTTSKTPQNRPIREYLVAHVHVILNQKGGVGKSTLAVNLAAVTADVLGAGTAKSAGGDGQPPVVAVSIDPQGSAVWWSERVGEDLPFDFVQAHDDLAGLAALSRIPSAQHVFVDTPGWLDLAEDDGADPLGKGAAADALRAVLSNATDVIVPVEPEPLSFQPTQRTIERVVKPRGLPFRVVINNWDPRDGKADLTQTRAFVEAQGWPLARTVVRHYKLHTRASADGLVVTQYGANRVALQAREDFFRLALEVGLAAIPKPARKPRTTAKARTKKKVNV</sequence>
<dbReference type="SUPFAM" id="SSF52540">
    <property type="entry name" value="P-loop containing nucleoside triphosphate hydrolases"/>
    <property type="match status" value="1"/>
</dbReference>
<dbReference type="InterPro" id="IPR050678">
    <property type="entry name" value="DNA_Partitioning_ATPase"/>
</dbReference>
<protein>
    <submittedName>
        <fullName evidence="2">AAA family ATPase</fullName>
    </submittedName>
</protein>
<feature type="compositionally biased region" description="Basic residues" evidence="1">
    <location>
        <begin position="7"/>
        <end position="31"/>
    </location>
</feature>
<feature type="region of interest" description="Disordered" evidence="1">
    <location>
        <begin position="1"/>
        <end position="42"/>
    </location>
</feature>
<gene>
    <name evidence="2" type="ORF">IAG42_18365</name>
</gene>
<dbReference type="Proteomes" id="UP000516428">
    <property type="component" value="Chromosome"/>
</dbReference>
<accession>A0A7H1BJ97</accession>
<dbReference type="EMBL" id="CP061281">
    <property type="protein sequence ID" value="QNS08802.1"/>
    <property type="molecule type" value="Genomic_DNA"/>
</dbReference>
<proteinExistence type="predicted"/>
<evidence type="ECO:0000313" key="2">
    <source>
        <dbReference type="EMBL" id="QNS08802.1"/>
    </source>
</evidence>